<dbReference type="GeneID" id="41964941"/>
<dbReference type="RefSeq" id="XP_030978140.1">
    <property type="nucleotide sequence ID" value="XM_031130033.1"/>
</dbReference>
<reference evidence="2" key="3">
    <citation type="submission" date="2025-08" db="UniProtKB">
        <authorList>
            <consortium name="RefSeq"/>
        </authorList>
    </citation>
    <scope>IDENTIFICATION</scope>
    <source>
        <strain evidence="2">NI907</strain>
    </source>
</reference>
<dbReference type="AlphaFoldDB" id="A0A6P8ATB6"/>
<proteinExistence type="predicted"/>
<keyword evidence="1" id="KW-1185">Reference proteome</keyword>
<organism evidence="1 2">
    <name type="scientific">Pyricularia grisea</name>
    <name type="common">Crabgrass-specific blast fungus</name>
    <name type="synonym">Magnaporthe grisea</name>
    <dbReference type="NCBI Taxonomy" id="148305"/>
    <lineage>
        <taxon>Eukaryota</taxon>
        <taxon>Fungi</taxon>
        <taxon>Dikarya</taxon>
        <taxon>Ascomycota</taxon>
        <taxon>Pezizomycotina</taxon>
        <taxon>Sordariomycetes</taxon>
        <taxon>Sordariomycetidae</taxon>
        <taxon>Magnaporthales</taxon>
        <taxon>Pyriculariaceae</taxon>
        <taxon>Pyricularia</taxon>
    </lineage>
</organism>
<sequence>MFSRNNDVGNGQEPHPVRGPITGFAGLVRLIQAICADPIPADQPISPDRLGDFTVEIARCSQQLPPHLTRHTTSFLQTWRVGGYGSSAEDVYRVTIHALLWDRSKEPLLFLDGYFNAKAGWMLLETVYFASEEGIWDRLRSGADLDIPASDFISMIWASMIKKLDLRASEVVLHNVAFVHITNPSVHRLCRVFANLVNSSFGHVDRPTAPVQDRTNPRQGLGIVGFEDFFSLAPCKTILLGMIEHQAVFRDRMPVRVGWRYERDGKVGPEWDTAIVVRMGSYFRRFSNSPFAILPANS</sequence>
<reference evidence="2" key="2">
    <citation type="submission" date="2019-10" db="EMBL/GenBank/DDBJ databases">
        <authorList>
            <consortium name="NCBI Genome Project"/>
        </authorList>
    </citation>
    <scope>NUCLEOTIDE SEQUENCE</scope>
    <source>
        <strain evidence="2">NI907</strain>
    </source>
</reference>
<evidence type="ECO:0000313" key="1">
    <source>
        <dbReference type="Proteomes" id="UP000515153"/>
    </source>
</evidence>
<evidence type="ECO:0000313" key="2">
    <source>
        <dbReference type="RefSeq" id="XP_030978140.1"/>
    </source>
</evidence>
<dbReference type="Proteomes" id="UP000515153">
    <property type="component" value="Unplaced"/>
</dbReference>
<protein>
    <submittedName>
        <fullName evidence="2">Uncharacterized protein</fullName>
    </submittedName>
</protein>
<accession>A0A6P8ATB6</accession>
<dbReference type="KEGG" id="pgri:PgNI_10055"/>
<reference evidence="2" key="1">
    <citation type="journal article" date="2019" name="Mol. Biol. Evol.">
        <title>Blast fungal genomes show frequent chromosomal changes, gene gains and losses, and effector gene turnover.</title>
        <authorList>
            <person name="Gomez Luciano L.B."/>
            <person name="Jason Tsai I."/>
            <person name="Chuma I."/>
            <person name="Tosa Y."/>
            <person name="Chen Y.H."/>
            <person name="Li J.Y."/>
            <person name="Li M.Y."/>
            <person name="Jade Lu M.Y."/>
            <person name="Nakayashiki H."/>
            <person name="Li W.H."/>
        </authorList>
    </citation>
    <scope>NUCLEOTIDE SEQUENCE</scope>
    <source>
        <strain evidence="2">NI907</strain>
    </source>
</reference>
<name>A0A6P8ATB6_PYRGI</name>
<gene>
    <name evidence="2" type="ORF">PgNI_10055</name>
</gene>